<feature type="non-terminal residue" evidence="2">
    <location>
        <position position="70"/>
    </location>
</feature>
<dbReference type="Pfam" id="PF04332">
    <property type="entry name" value="DUF475"/>
    <property type="match status" value="1"/>
</dbReference>
<protein>
    <recommendedName>
        <fullName evidence="4">DUF475 domain-containing protein</fullName>
    </recommendedName>
</protein>
<sequence length="70" mass="7570">MLVKTFGWSFAVTALGLVAAVFYGGWTAFGIVAILSILEISLSFDNAVVNAGILKKMNAFWQRIFLTIGV</sequence>
<dbReference type="PANTHER" id="PTHR30238:SF4">
    <property type="entry name" value="SLL1022 PROTEIN"/>
    <property type="match status" value="1"/>
</dbReference>
<keyword evidence="1" id="KW-0812">Transmembrane</keyword>
<keyword evidence="3" id="KW-1185">Reference proteome</keyword>
<keyword evidence="1" id="KW-1133">Transmembrane helix</keyword>
<keyword evidence="1" id="KW-0472">Membrane</keyword>
<dbReference type="InterPro" id="IPR007427">
    <property type="entry name" value="DUF475"/>
</dbReference>
<evidence type="ECO:0008006" key="4">
    <source>
        <dbReference type="Google" id="ProtNLM"/>
    </source>
</evidence>
<dbReference type="Proteomes" id="UP000270471">
    <property type="component" value="Unassembled WGS sequence"/>
</dbReference>
<gene>
    <name evidence="2" type="ORF">CTZ28_29480</name>
</gene>
<evidence type="ECO:0000256" key="1">
    <source>
        <dbReference type="SAM" id="Phobius"/>
    </source>
</evidence>
<feature type="transmembrane region" description="Helical" evidence="1">
    <location>
        <begin position="6"/>
        <end position="35"/>
    </location>
</feature>
<dbReference type="RefSeq" id="WP_121892803.1">
    <property type="nucleotide sequence ID" value="NZ_PENI01000022.1"/>
</dbReference>
<comment type="caution">
    <text evidence="2">The sequence shown here is derived from an EMBL/GenBank/DDBJ whole genome shotgun (WGS) entry which is preliminary data.</text>
</comment>
<organism evidence="2 3">
    <name type="scientific">Streptomyces shenzhenensis</name>
    <dbReference type="NCBI Taxonomy" id="943815"/>
    <lineage>
        <taxon>Bacteria</taxon>
        <taxon>Bacillati</taxon>
        <taxon>Actinomycetota</taxon>
        <taxon>Actinomycetes</taxon>
        <taxon>Kitasatosporales</taxon>
        <taxon>Streptomycetaceae</taxon>
        <taxon>Streptomyces</taxon>
    </lineage>
</organism>
<accession>A0A3M0I1D5</accession>
<dbReference type="EMBL" id="PENI01000022">
    <property type="protein sequence ID" value="RMB82584.1"/>
    <property type="molecule type" value="Genomic_DNA"/>
</dbReference>
<dbReference type="PANTHER" id="PTHR30238">
    <property type="entry name" value="MEMBRANE BOUND PREDICTED REDOX MODULATOR"/>
    <property type="match status" value="1"/>
</dbReference>
<evidence type="ECO:0000313" key="3">
    <source>
        <dbReference type="Proteomes" id="UP000270471"/>
    </source>
</evidence>
<proteinExistence type="predicted"/>
<evidence type="ECO:0000313" key="2">
    <source>
        <dbReference type="EMBL" id="RMB82584.1"/>
    </source>
</evidence>
<dbReference type="OrthoDB" id="8533002at2"/>
<reference evidence="2 3" key="1">
    <citation type="submission" date="2017-11" db="EMBL/GenBank/DDBJ databases">
        <title>Draft genome of actinobacteria isolated from guarana (Paullinia cupana (Mart.) Ducke.</title>
        <authorList>
            <person name="Siqueira K.A."/>
            <person name="Liotti R.G."/>
            <person name="Mendes T.A.O."/>
            <person name="Soares M.A."/>
        </authorList>
    </citation>
    <scope>NUCLEOTIDE SEQUENCE [LARGE SCALE GENOMIC DNA]</scope>
    <source>
        <strain evidence="2 3">193</strain>
    </source>
</reference>
<dbReference type="AlphaFoldDB" id="A0A3M0I1D5"/>
<name>A0A3M0I1D5_9ACTN</name>